<organism evidence="7 8">
    <name type="scientific">Bifidobacterium ruminantium</name>
    <dbReference type="NCBI Taxonomy" id="78346"/>
    <lineage>
        <taxon>Bacteria</taxon>
        <taxon>Bacillati</taxon>
        <taxon>Actinomycetota</taxon>
        <taxon>Actinomycetes</taxon>
        <taxon>Bifidobacteriales</taxon>
        <taxon>Bifidobacteriaceae</taxon>
        <taxon>Bifidobacterium</taxon>
    </lineage>
</organism>
<evidence type="ECO:0000313" key="7">
    <source>
        <dbReference type="EMBL" id="KFI89498.1"/>
    </source>
</evidence>
<dbReference type="Gene3D" id="3.40.190.10">
    <property type="entry name" value="Periplasmic binding protein-like II"/>
    <property type="match status" value="2"/>
</dbReference>
<feature type="domain" description="Solute-binding protein family 3/N-terminal" evidence="6">
    <location>
        <begin position="47"/>
        <end position="266"/>
    </location>
</feature>
<dbReference type="InterPro" id="IPR018313">
    <property type="entry name" value="SBP_3_CS"/>
</dbReference>
<dbReference type="GO" id="GO:0030313">
    <property type="term" value="C:cell envelope"/>
    <property type="evidence" value="ECO:0007669"/>
    <property type="project" value="UniProtKB-SubCell"/>
</dbReference>
<evidence type="ECO:0000256" key="5">
    <source>
        <dbReference type="SAM" id="SignalP"/>
    </source>
</evidence>
<keyword evidence="3 5" id="KW-0732">Signal</keyword>
<dbReference type="EC" id="4.2.2.-" evidence="7"/>
<dbReference type="EMBL" id="JGZL01000008">
    <property type="protein sequence ID" value="KFI89498.1"/>
    <property type="molecule type" value="Genomic_DNA"/>
</dbReference>
<feature type="chain" id="PRO_5001819802" evidence="5">
    <location>
        <begin position="35"/>
        <end position="270"/>
    </location>
</feature>
<keyword evidence="7" id="KW-0456">Lyase</keyword>
<dbReference type="GO" id="GO:0016829">
    <property type="term" value="F:lyase activity"/>
    <property type="evidence" value="ECO:0007669"/>
    <property type="project" value="UniProtKB-KW"/>
</dbReference>
<dbReference type="SUPFAM" id="SSF53850">
    <property type="entry name" value="Periplasmic binding protein-like II"/>
    <property type="match status" value="1"/>
</dbReference>
<dbReference type="SMART" id="SM00062">
    <property type="entry name" value="PBPb"/>
    <property type="match status" value="1"/>
</dbReference>
<accession>A0A087D1U8</accession>
<dbReference type="Pfam" id="PF00497">
    <property type="entry name" value="SBP_bac_3"/>
    <property type="match status" value="1"/>
</dbReference>
<comment type="subcellular location">
    <subcellularLocation>
        <location evidence="1">Cell envelope</location>
    </subcellularLocation>
</comment>
<feature type="signal peptide" evidence="5">
    <location>
        <begin position="1"/>
        <end position="34"/>
    </location>
</feature>
<comment type="similarity">
    <text evidence="2 4">Belongs to the bacterial solute-binding protein 3 family.</text>
</comment>
<evidence type="ECO:0000313" key="8">
    <source>
        <dbReference type="Proteomes" id="UP000029078"/>
    </source>
</evidence>
<dbReference type="InterPro" id="IPR001638">
    <property type="entry name" value="Solute-binding_3/MltF_N"/>
</dbReference>
<dbReference type="Proteomes" id="UP000029078">
    <property type="component" value="Unassembled WGS sequence"/>
</dbReference>
<dbReference type="RefSeq" id="WP_051592919.1">
    <property type="nucleotide sequence ID" value="NZ_JGZL01000008.1"/>
</dbReference>
<evidence type="ECO:0000256" key="4">
    <source>
        <dbReference type="RuleBase" id="RU003744"/>
    </source>
</evidence>
<comment type="caution">
    <text evidence="7">The sequence shown here is derived from an EMBL/GenBank/DDBJ whole genome shotgun (WGS) entry which is preliminary data.</text>
</comment>
<protein>
    <submittedName>
        <fullName evidence="7">Extracellular solute-binding protein, family 3</fullName>
        <ecNumber evidence="7">4.2.2.-</ecNumber>
    </submittedName>
</protein>
<evidence type="ECO:0000259" key="6">
    <source>
        <dbReference type="SMART" id="SM00062"/>
    </source>
</evidence>
<proteinExistence type="inferred from homology"/>
<dbReference type="PANTHER" id="PTHR35936">
    <property type="entry name" value="MEMBRANE-BOUND LYTIC MUREIN TRANSGLYCOSYLASE F"/>
    <property type="match status" value="1"/>
</dbReference>
<gene>
    <name evidence="7" type="ORF">BRUM_1281</name>
</gene>
<evidence type="ECO:0000256" key="2">
    <source>
        <dbReference type="ARBA" id="ARBA00010333"/>
    </source>
</evidence>
<dbReference type="CDD" id="cd13711">
    <property type="entry name" value="PBP2_Ngo0372_TcyA"/>
    <property type="match status" value="1"/>
</dbReference>
<evidence type="ECO:0000256" key="3">
    <source>
        <dbReference type="ARBA" id="ARBA00022729"/>
    </source>
</evidence>
<dbReference type="PANTHER" id="PTHR35936:SF34">
    <property type="entry name" value="ABC TRANSPORTER EXTRACELLULAR-BINDING PROTEIN YCKB-RELATED"/>
    <property type="match status" value="1"/>
</dbReference>
<sequence>MSHTHSVLRKIAAVAAAAAAIVGFSACGSSNGSAASSELDQIKKNGEIVFGTEGTYAPFSYHGSDNKLTGYDVEVATAVAKELGVKAKFVESNWDSLLAGVDSKKFDSVADQVAPNDERKQKYDFSDLYTYSQGVAVTKKGNNDIKTFADIKGKNAAETKTSNWNQTAQENGANIVSVNDFAQAVDAITAGRADVTLNDKLAVLDYLKQKPNADVQISAKSEVSPAAAFPIRKGEDSLVKALNESLAKLQKDGTLKKLSVKYFGEDVSVK</sequence>
<dbReference type="PROSITE" id="PS01039">
    <property type="entry name" value="SBP_BACTERIAL_3"/>
    <property type="match status" value="1"/>
</dbReference>
<dbReference type="eggNOG" id="COG0834">
    <property type="taxonomic scope" value="Bacteria"/>
</dbReference>
<dbReference type="AlphaFoldDB" id="A0A087D1U8"/>
<dbReference type="STRING" id="78346.BRUM_1281"/>
<name>A0A087D1U8_BIFRU</name>
<evidence type="ECO:0000256" key="1">
    <source>
        <dbReference type="ARBA" id="ARBA00004196"/>
    </source>
</evidence>
<keyword evidence="8" id="KW-1185">Reference proteome</keyword>
<reference evidence="7 8" key="1">
    <citation type="submission" date="2014-03" db="EMBL/GenBank/DDBJ databases">
        <title>Genomics of Bifidobacteria.</title>
        <authorList>
            <person name="Ventura M."/>
            <person name="Milani C."/>
            <person name="Lugli G.A."/>
        </authorList>
    </citation>
    <scope>NUCLEOTIDE SEQUENCE [LARGE SCALE GENOMIC DNA]</scope>
    <source>
        <strain evidence="7 8">LMG 21811</strain>
    </source>
</reference>